<dbReference type="EMBL" id="JAWDJO010000369">
    <property type="protein sequence ID" value="KAL1887007.1"/>
    <property type="molecule type" value="Genomic_DNA"/>
</dbReference>
<dbReference type="Proteomes" id="UP001583280">
    <property type="component" value="Unassembled WGS sequence"/>
</dbReference>
<feature type="compositionally biased region" description="Low complexity" evidence="1">
    <location>
        <begin position="422"/>
        <end position="436"/>
    </location>
</feature>
<keyword evidence="4" id="KW-1185">Reference proteome</keyword>
<dbReference type="InterPro" id="IPR008942">
    <property type="entry name" value="ENTH_VHS"/>
</dbReference>
<reference evidence="3 4" key="1">
    <citation type="journal article" date="2024" name="IMA Fungus">
        <title>IMA Genome - F19 : A genome assembly and annotation guide to empower mycologists, including annotated draft genome sequences of Ceratocystis pirilliformis, Diaporthe australafricana, Fusarium ophioides, Paecilomyces lecythidis, and Sporothrix stenoceras.</title>
        <authorList>
            <person name="Aylward J."/>
            <person name="Wilson A.M."/>
            <person name="Visagie C.M."/>
            <person name="Spraker J."/>
            <person name="Barnes I."/>
            <person name="Buitendag C."/>
            <person name="Ceriani C."/>
            <person name="Del Mar Angel L."/>
            <person name="du Plessis D."/>
            <person name="Fuchs T."/>
            <person name="Gasser K."/>
            <person name="Kramer D."/>
            <person name="Li W."/>
            <person name="Munsamy K."/>
            <person name="Piso A."/>
            <person name="Price J.L."/>
            <person name="Sonnekus B."/>
            <person name="Thomas C."/>
            <person name="van der Nest A."/>
            <person name="van Dijk A."/>
            <person name="van Heerden A."/>
            <person name="van Vuuren N."/>
            <person name="Yilmaz N."/>
            <person name="Duong T.A."/>
            <person name="van der Merwe N.A."/>
            <person name="Wingfield M.J."/>
            <person name="Wingfield B.D."/>
        </authorList>
    </citation>
    <scope>NUCLEOTIDE SEQUENCE [LARGE SCALE GENOMIC DNA]</scope>
    <source>
        <strain evidence="3 4">CMW 12675</strain>
    </source>
</reference>
<feature type="region of interest" description="Disordered" evidence="1">
    <location>
        <begin position="323"/>
        <end position="593"/>
    </location>
</feature>
<evidence type="ECO:0000259" key="2">
    <source>
        <dbReference type="PROSITE" id="PS51391"/>
    </source>
</evidence>
<evidence type="ECO:0000313" key="3">
    <source>
        <dbReference type="EMBL" id="KAL1887007.1"/>
    </source>
</evidence>
<feature type="compositionally biased region" description="Pro residues" evidence="1">
    <location>
        <begin position="495"/>
        <end position="504"/>
    </location>
</feature>
<name>A0ABR3YGN8_9PEZI</name>
<gene>
    <name evidence="3" type="ORF">Cpir12675_006760</name>
</gene>
<dbReference type="Pfam" id="PF04818">
    <property type="entry name" value="CID"/>
    <property type="match status" value="1"/>
</dbReference>
<sequence length="593" mass="66330">MTSHQLAITKASLSSALFRKDPVACDRNDIDAFHNLLHEAVKRCSPLNVQAYKNWIVEHIVPSATRIAALGRFFCAYINTLVDPTAEAPKKPKARRKRLHVLYIVNDILHHTLARSPDDIFLQSFESSLKPLFASAAAVGKSTKHISKLNELIQIWEERQYVAAKTIDTLRDTITGALADTSAHNAALDIAPDALKGPTLTKEVPYMLPSIHGDPAVPWYDLPASIWLPHMTPNSAKPMTPSMIKPLHMNAGPPDKALVDAVKGILSDVDQIYAKDCSLDLQEHTDINELGEVVSLDEITGSVLGGETYYGWSRDFCTKMKALRTSKSNRGRSGNRSDSRDRGRSRSLARRYSYTPSRSHSHSRGRGRSNNRSTSPPAFKRRRISRPRSRSLSRSRSRSHSRSHGRDGSQRRSHSRGRYDQRSYTNRPTSRSRSNSHLQPHHSHHNRQDRSQHYDSAVPQPQPFAQPSNPEPCPPSMPVPMPMPIDLPAGFHIPPQFPMHPIPQSPQGMPWLPPPPPPGQGWTPPALRGGAGGDFQRGHSQHQRAYHPSSHQQYQSQNQYQNQHYGSHGAWKGYRGEHGRGGYGRGRGRQSSR</sequence>
<feature type="compositionally biased region" description="Low complexity" evidence="1">
    <location>
        <begin position="546"/>
        <end position="568"/>
    </location>
</feature>
<proteinExistence type="predicted"/>
<protein>
    <recommendedName>
        <fullName evidence="2">CID domain-containing protein</fullName>
    </recommendedName>
</protein>
<feature type="compositionally biased region" description="Basic residues" evidence="1">
    <location>
        <begin position="379"/>
        <end position="403"/>
    </location>
</feature>
<accession>A0ABR3YGN8</accession>
<dbReference type="PROSITE" id="PS51391">
    <property type="entry name" value="CID"/>
    <property type="match status" value="1"/>
</dbReference>
<evidence type="ECO:0000256" key="1">
    <source>
        <dbReference type="SAM" id="MobiDB-lite"/>
    </source>
</evidence>
<dbReference type="PANTHER" id="PTHR12323:SF0">
    <property type="entry name" value="CALCIUM HOMEOSTASIS ENDOPLASMIC RETICULUM PROTEIN"/>
    <property type="match status" value="1"/>
</dbReference>
<organism evidence="3 4">
    <name type="scientific">Ceratocystis pirilliformis</name>
    <dbReference type="NCBI Taxonomy" id="259994"/>
    <lineage>
        <taxon>Eukaryota</taxon>
        <taxon>Fungi</taxon>
        <taxon>Dikarya</taxon>
        <taxon>Ascomycota</taxon>
        <taxon>Pezizomycotina</taxon>
        <taxon>Sordariomycetes</taxon>
        <taxon>Hypocreomycetidae</taxon>
        <taxon>Microascales</taxon>
        <taxon>Ceratocystidaceae</taxon>
        <taxon>Ceratocystis</taxon>
    </lineage>
</organism>
<dbReference type="InterPro" id="IPR006569">
    <property type="entry name" value="CID_dom"/>
</dbReference>
<feature type="compositionally biased region" description="Basic residues" evidence="1">
    <location>
        <begin position="359"/>
        <end position="369"/>
    </location>
</feature>
<dbReference type="PANTHER" id="PTHR12323">
    <property type="entry name" value="SR-RELATED CTD ASSOCIATED FACTOR 6"/>
    <property type="match status" value="1"/>
</dbReference>
<feature type="compositionally biased region" description="Basic and acidic residues" evidence="1">
    <location>
        <begin position="335"/>
        <end position="344"/>
    </location>
</feature>
<comment type="caution">
    <text evidence="3">The sequence shown here is derived from an EMBL/GenBank/DDBJ whole genome shotgun (WGS) entry which is preliminary data.</text>
</comment>
<feature type="domain" description="CID" evidence="2">
    <location>
        <begin position="25"/>
        <end position="178"/>
    </location>
</feature>
<dbReference type="Gene3D" id="1.25.40.90">
    <property type="match status" value="1"/>
</dbReference>
<evidence type="ECO:0000313" key="4">
    <source>
        <dbReference type="Proteomes" id="UP001583280"/>
    </source>
</evidence>
<feature type="compositionally biased region" description="Pro residues" evidence="1">
    <location>
        <begin position="460"/>
        <end position="485"/>
    </location>
</feature>